<dbReference type="EMBL" id="VSSQ01042347">
    <property type="protein sequence ID" value="MPM95916.1"/>
    <property type="molecule type" value="Genomic_DNA"/>
</dbReference>
<feature type="compositionally biased region" description="Basic and acidic residues" evidence="1">
    <location>
        <begin position="15"/>
        <end position="26"/>
    </location>
</feature>
<reference evidence="2" key="1">
    <citation type="submission" date="2019-08" db="EMBL/GenBank/DDBJ databases">
        <authorList>
            <person name="Kucharzyk K."/>
            <person name="Murdoch R.W."/>
            <person name="Higgins S."/>
            <person name="Loffler F."/>
        </authorList>
    </citation>
    <scope>NUCLEOTIDE SEQUENCE</scope>
</reference>
<name>A0A645E2X1_9ZZZZ</name>
<dbReference type="AlphaFoldDB" id="A0A645E2X1"/>
<sequence>MAPRVSGGSLGKRVYRTERTGSRHDGLGNNGIGVSR</sequence>
<gene>
    <name evidence="2" type="ORF">SDC9_143072</name>
</gene>
<accession>A0A645E2X1</accession>
<protein>
    <submittedName>
        <fullName evidence="2">Uncharacterized protein</fullName>
    </submittedName>
</protein>
<comment type="caution">
    <text evidence="2">The sequence shown here is derived from an EMBL/GenBank/DDBJ whole genome shotgun (WGS) entry which is preliminary data.</text>
</comment>
<evidence type="ECO:0000313" key="2">
    <source>
        <dbReference type="EMBL" id="MPM95916.1"/>
    </source>
</evidence>
<evidence type="ECO:0000256" key="1">
    <source>
        <dbReference type="SAM" id="MobiDB-lite"/>
    </source>
</evidence>
<proteinExistence type="predicted"/>
<feature type="region of interest" description="Disordered" evidence="1">
    <location>
        <begin position="1"/>
        <end position="36"/>
    </location>
</feature>
<organism evidence="2">
    <name type="scientific">bioreactor metagenome</name>
    <dbReference type="NCBI Taxonomy" id="1076179"/>
    <lineage>
        <taxon>unclassified sequences</taxon>
        <taxon>metagenomes</taxon>
        <taxon>ecological metagenomes</taxon>
    </lineage>
</organism>